<sequence>MDDIVTQDAAINMAAMLSERPHYFASTTIFLAPLILTQMLTQVRAIEDVIRHPKYVETVRERSPLLDATHRQFHTNGVFMGYDFHITEEGPRLIEINSNAGGAFIVDRIEQVVRGPSDNFLTQILDMFLTEWTASGRTSALKTIAIVDENPDTQYHFPDMCLAKTILERAGLTIVIADPSAFRLAEGRLYLGDDLIDLVYNRLTDFDLSDPSNAVIRAAYDTDAAVITPAPHHHALYADKRNLILLSDADYLAKIGATAEQIETLAAIPKTIAVTTGNATEMWAARKQLFFKPQAGFGSRGAFRGAKLTKKVWGEILEGGFIAQDLVAPPVRAVTVDGERRALKFDVRVYTYNGNAILYAARIYQGQTTNLRTAGGGLAAVIPTGAEFDCSPVLGSDSSASCP</sequence>
<gene>
    <name evidence="1" type="ORF">GCM10009069_23700</name>
</gene>
<reference evidence="1" key="1">
    <citation type="journal article" date="2014" name="Int. J. Syst. Evol. Microbiol.">
        <title>Complete genome sequence of Corynebacterium casei LMG S-19264T (=DSM 44701T), isolated from a smear-ripened cheese.</title>
        <authorList>
            <consortium name="US DOE Joint Genome Institute (JGI-PGF)"/>
            <person name="Walter F."/>
            <person name="Albersmeier A."/>
            <person name="Kalinowski J."/>
            <person name="Ruckert C."/>
        </authorList>
    </citation>
    <scope>NUCLEOTIDE SEQUENCE</scope>
    <source>
        <strain evidence="1">KCTC 32513</strain>
    </source>
</reference>
<name>A0A8J3CSE5_9PROT</name>
<dbReference type="EMBL" id="BMZH01000010">
    <property type="protein sequence ID" value="GHB00134.1"/>
    <property type="molecule type" value="Genomic_DNA"/>
</dbReference>
<comment type="caution">
    <text evidence="1">The sequence shown here is derived from an EMBL/GenBank/DDBJ whole genome shotgun (WGS) entry which is preliminary data.</text>
</comment>
<dbReference type="AlphaFoldDB" id="A0A8J3CSE5"/>
<dbReference type="SUPFAM" id="SSF56059">
    <property type="entry name" value="Glutathione synthetase ATP-binding domain-like"/>
    <property type="match status" value="1"/>
</dbReference>
<evidence type="ECO:0000313" key="1">
    <source>
        <dbReference type="EMBL" id="GHB00134.1"/>
    </source>
</evidence>
<evidence type="ECO:0000313" key="2">
    <source>
        <dbReference type="Proteomes" id="UP000634004"/>
    </source>
</evidence>
<evidence type="ECO:0008006" key="3">
    <source>
        <dbReference type="Google" id="ProtNLM"/>
    </source>
</evidence>
<accession>A0A8J3CSE5</accession>
<proteinExistence type="predicted"/>
<keyword evidence="2" id="KW-1185">Reference proteome</keyword>
<organism evidence="1 2">
    <name type="scientific">Algimonas arctica</name>
    <dbReference type="NCBI Taxonomy" id="1479486"/>
    <lineage>
        <taxon>Bacteria</taxon>
        <taxon>Pseudomonadati</taxon>
        <taxon>Pseudomonadota</taxon>
        <taxon>Alphaproteobacteria</taxon>
        <taxon>Maricaulales</taxon>
        <taxon>Robiginitomaculaceae</taxon>
        <taxon>Algimonas</taxon>
    </lineage>
</organism>
<protein>
    <recommendedName>
        <fullName evidence="3">Circularly permuted type 2 ATP-grasp protein</fullName>
    </recommendedName>
</protein>
<dbReference type="Proteomes" id="UP000634004">
    <property type="component" value="Unassembled WGS sequence"/>
</dbReference>
<reference evidence="1" key="2">
    <citation type="submission" date="2020-09" db="EMBL/GenBank/DDBJ databases">
        <authorList>
            <person name="Sun Q."/>
            <person name="Kim S."/>
        </authorList>
    </citation>
    <scope>NUCLEOTIDE SEQUENCE</scope>
    <source>
        <strain evidence="1">KCTC 32513</strain>
    </source>
</reference>